<keyword evidence="1 4" id="KW-0479">Metal-binding</keyword>
<feature type="region of interest" description="Disordered" evidence="5">
    <location>
        <begin position="29"/>
        <end position="65"/>
    </location>
</feature>
<feature type="domain" description="C3H1-type" evidence="6">
    <location>
        <begin position="359"/>
        <end position="387"/>
    </location>
</feature>
<feature type="zinc finger region" description="C3H1-type" evidence="4">
    <location>
        <begin position="310"/>
        <end position="331"/>
    </location>
</feature>
<feature type="compositionally biased region" description="Polar residues" evidence="5">
    <location>
        <begin position="31"/>
        <end position="54"/>
    </location>
</feature>
<dbReference type="Pfam" id="PF14608">
    <property type="entry name" value="zf-CCCH_2"/>
    <property type="match status" value="2"/>
</dbReference>
<keyword evidence="8" id="KW-1185">Reference proteome</keyword>
<feature type="region of interest" description="Disordered" evidence="5">
    <location>
        <begin position="135"/>
        <end position="155"/>
    </location>
</feature>
<feature type="domain" description="C3H1-type" evidence="6">
    <location>
        <begin position="332"/>
        <end position="358"/>
    </location>
</feature>
<feature type="region of interest" description="Disordered" evidence="5">
    <location>
        <begin position="411"/>
        <end position="466"/>
    </location>
</feature>
<accession>A0ABR2W9L3</accession>
<dbReference type="InterPro" id="IPR000571">
    <property type="entry name" value="Znf_CCCH"/>
</dbReference>
<evidence type="ECO:0000313" key="7">
    <source>
        <dbReference type="EMBL" id="KAK9727895.1"/>
    </source>
</evidence>
<feature type="domain" description="C3H1-type" evidence="6">
    <location>
        <begin position="278"/>
        <end position="306"/>
    </location>
</feature>
<dbReference type="PANTHER" id="PTHR46156">
    <property type="entry name" value="CCCH ZINGC FINGER"/>
    <property type="match status" value="1"/>
</dbReference>
<dbReference type="EMBL" id="JASJQH010006908">
    <property type="protein sequence ID" value="KAK9727895.1"/>
    <property type="molecule type" value="Genomic_DNA"/>
</dbReference>
<feature type="compositionally biased region" description="Acidic residues" evidence="5">
    <location>
        <begin position="448"/>
        <end position="466"/>
    </location>
</feature>
<keyword evidence="2 4" id="KW-0863">Zinc-finger</keyword>
<dbReference type="PANTHER" id="PTHR46156:SF1">
    <property type="entry name" value="ZINC FINGER CCCH DOMAIN-CONTAINING PROTEIN 3"/>
    <property type="match status" value="1"/>
</dbReference>
<dbReference type="SMART" id="SM00356">
    <property type="entry name" value="ZnF_C3H1"/>
    <property type="match status" value="4"/>
</dbReference>
<organism evidence="7 8">
    <name type="scientific">Basidiobolus ranarum</name>
    <dbReference type="NCBI Taxonomy" id="34480"/>
    <lineage>
        <taxon>Eukaryota</taxon>
        <taxon>Fungi</taxon>
        <taxon>Fungi incertae sedis</taxon>
        <taxon>Zoopagomycota</taxon>
        <taxon>Entomophthoromycotina</taxon>
        <taxon>Basidiobolomycetes</taxon>
        <taxon>Basidiobolales</taxon>
        <taxon>Basidiobolaceae</taxon>
        <taxon>Basidiobolus</taxon>
    </lineage>
</organism>
<feature type="zinc finger region" description="C3H1-type" evidence="4">
    <location>
        <begin position="332"/>
        <end position="358"/>
    </location>
</feature>
<evidence type="ECO:0000256" key="4">
    <source>
        <dbReference type="PROSITE-ProRule" id="PRU00723"/>
    </source>
</evidence>
<dbReference type="SUPFAM" id="SSF90229">
    <property type="entry name" value="CCCH zinc finger"/>
    <property type="match status" value="2"/>
</dbReference>
<evidence type="ECO:0000313" key="8">
    <source>
        <dbReference type="Proteomes" id="UP001479436"/>
    </source>
</evidence>
<keyword evidence="3 4" id="KW-0862">Zinc</keyword>
<feature type="domain" description="C3H1-type" evidence="6">
    <location>
        <begin position="310"/>
        <end position="331"/>
    </location>
</feature>
<dbReference type="Gene3D" id="4.10.1000.10">
    <property type="entry name" value="Zinc finger, CCCH-type"/>
    <property type="match status" value="3"/>
</dbReference>
<sequence>MSSDKELLEQIALLAGAINKHKMQMEGNPASRFSYSVPSSPRKNLSYSTKPNHYNSGNNSIENTTTTEINPNYIRKGNKLVRLNEDNSQVSLDTKRVLYAPPNGHMKLTGNRHLSMDKSQAQIPVSRHRKLVVQPVSNSTETPTNPDSQQSGWVQKRSRHMQLINAAVHAKRTEEMNRSKPNIINLTPKGTSVLIDGTKYRRGPSGNKLVIAKEGVSGNEVTVDGVVFVMDQSGQRLIRKKQDVLSKRTRSGNLVAHKNPTQQHYKHRYSTKQLSTSGDRSKYCQYFNRFGRCSKGTKCPFIHDPQRVAICTKFLRGACKDEECPFSHNITPERVPLCYHFQKGKCTNQDCPYLHVKVNPDAPVCKAFMNEGFCPNGKSCKERHVWECADFSANGICENMKCKLPHVARGNKRNSAQSSNDSVADQEDDETPKEAEYKIQPHFTDSVSDLESDQEEEELTESEYSS</sequence>
<dbReference type="InterPro" id="IPR036855">
    <property type="entry name" value="Znf_CCCH_sf"/>
</dbReference>
<feature type="zinc finger region" description="C3H1-type" evidence="4">
    <location>
        <begin position="359"/>
        <end position="387"/>
    </location>
</feature>
<feature type="zinc finger region" description="C3H1-type" evidence="4">
    <location>
        <begin position="278"/>
        <end position="306"/>
    </location>
</feature>
<dbReference type="Proteomes" id="UP001479436">
    <property type="component" value="Unassembled WGS sequence"/>
</dbReference>
<feature type="compositionally biased region" description="Low complexity" evidence="5">
    <location>
        <begin position="55"/>
        <end position="65"/>
    </location>
</feature>
<dbReference type="Pfam" id="PF00642">
    <property type="entry name" value="zf-CCCH"/>
    <property type="match status" value="2"/>
</dbReference>
<proteinExistence type="predicted"/>
<dbReference type="PROSITE" id="PS50103">
    <property type="entry name" value="ZF_C3H1"/>
    <property type="match status" value="4"/>
</dbReference>
<feature type="compositionally biased region" description="Polar residues" evidence="5">
    <location>
        <begin position="413"/>
        <end position="423"/>
    </location>
</feature>
<feature type="compositionally biased region" description="Polar residues" evidence="5">
    <location>
        <begin position="135"/>
        <end position="153"/>
    </location>
</feature>
<gene>
    <name evidence="7" type="ORF">K7432_001462</name>
</gene>
<evidence type="ECO:0000256" key="5">
    <source>
        <dbReference type="SAM" id="MobiDB-lite"/>
    </source>
</evidence>
<evidence type="ECO:0000256" key="3">
    <source>
        <dbReference type="ARBA" id="ARBA00022833"/>
    </source>
</evidence>
<evidence type="ECO:0000256" key="1">
    <source>
        <dbReference type="ARBA" id="ARBA00022723"/>
    </source>
</evidence>
<comment type="caution">
    <text evidence="7">The sequence shown here is derived from an EMBL/GenBank/DDBJ whole genome shotgun (WGS) entry which is preliminary data.</text>
</comment>
<reference evidence="7 8" key="1">
    <citation type="submission" date="2023-04" db="EMBL/GenBank/DDBJ databases">
        <title>Genome of Basidiobolus ranarum AG-B5.</title>
        <authorList>
            <person name="Stajich J.E."/>
            <person name="Carter-House D."/>
            <person name="Gryganskyi A."/>
        </authorList>
    </citation>
    <scope>NUCLEOTIDE SEQUENCE [LARGE SCALE GENOMIC DNA]</scope>
    <source>
        <strain evidence="7 8">AG-B5</strain>
    </source>
</reference>
<evidence type="ECO:0000259" key="6">
    <source>
        <dbReference type="PROSITE" id="PS50103"/>
    </source>
</evidence>
<evidence type="ECO:0000256" key="2">
    <source>
        <dbReference type="ARBA" id="ARBA00022771"/>
    </source>
</evidence>
<protein>
    <recommendedName>
        <fullName evidence="6">C3H1-type domain-containing protein</fullName>
    </recommendedName>
</protein>
<name>A0ABR2W9L3_9FUNG</name>